<dbReference type="PANTHER" id="PTHR48182">
    <property type="entry name" value="PROTEIN SERAC1"/>
    <property type="match status" value="1"/>
</dbReference>
<evidence type="ECO:0000256" key="6">
    <source>
        <dbReference type="ARBA" id="ARBA00023136"/>
    </source>
</evidence>
<dbReference type="InterPro" id="IPR052374">
    <property type="entry name" value="SERAC1"/>
</dbReference>
<dbReference type="GO" id="GO:0005739">
    <property type="term" value="C:mitochondrion"/>
    <property type="evidence" value="ECO:0007669"/>
    <property type="project" value="UniProtKB-SubCell"/>
</dbReference>
<feature type="non-terminal residue" evidence="8">
    <location>
        <position position="1"/>
    </location>
</feature>
<dbReference type="GO" id="GO:0016020">
    <property type="term" value="C:membrane"/>
    <property type="evidence" value="ECO:0007669"/>
    <property type="project" value="UniProtKB-SubCell"/>
</dbReference>
<feature type="region of interest" description="Disordered" evidence="7">
    <location>
        <begin position="262"/>
        <end position="282"/>
    </location>
</feature>
<evidence type="ECO:0000256" key="3">
    <source>
        <dbReference type="ARBA" id="ARBA00004370"/>
    </source>
</evidence>
<dbReference type="AlphaFoldDB" id="A0A6A6QQR1"/>
<gene>
    <name evidence="8" type="ORF">BU16DRAFT_463425</name>
</gene>
<evidence type="ECO:0000256" key="7">
    <source>
        <dbReference type="SAM" id="MobiDB-lite"/>
    </source>
</evidence>
<evidence type="ECO:0000256" key="2">
    <source>
        <dbReference type="ARBA" id="ARBA00004240"/>
    </source>
</evidence>
<organism evidence="8 9">
    <name type="scientific">Lophium mytilinum</name>
    <dbReference type="NCBI Taxonomy" id="390894"/>
    <lineage>
        <taxon>Eukaryota</taxon>
        <taxon>Fungi</taxon>
        <taxon>Dikarya</taxon>
        <taxon>Ascomycota</taxon>
        <taxon>Pezizomycotina</taxon>
        <taxon>Dothideomycetes</taxon>
        <taxon>Pleosporomycetidae</taxon>
        <taxon>Mytilinidiales</taxon>
        <taxon>Mytilinidiaceae</taxon>
        <taxon>Lophium</taxon>
    </lineage>
</organism>
<dbReference type="PANTHER" id="PTHR48182:SF2">
    <property type="entry name" value="PROTEIN SERAC1"/>
    <property type="match status" value="1"/>
</dbReference>
<protein>
    <recommendedName>
        <fullName evidence="10">DUF676 domain-containing protein</fullName>
    </recommendedName>
</protein>
<evidence type="ECO:0000256" key="4">
    <source>
        <dbReference type="ARBA" id="ARBA00022824"/>
    </source>
</evidence>
<dbReference type="Gene3D" id="3.40.50.1820">
    <property type="entry name" value="alpha/beta hydrolase"/>
    <property type="match status" value="1"/>
</dbReference>
<accession>A0A6A6QQR1</accession>
<keyword evidence="6" id="KW-0472">Membrane</keyword>
<keyword evidence="9" id="KW-1185">Reference proteome</keyword>
<dbReference type="EMBL" id="MU004190">
    <property type="protein sequence ID" value="KAF2494496.1"/>
    <property type="molecule type" value="Genomic_DNA"/>
</dbReference>
<proteinExistence type="predicted"/>
<evidence type="ECO:0008006" key="10">
    <source>
        <dbReference type="Google" id="ProtNLM"/>
    </source>
</evidence>
<keyword evidence="4" id="KW-0256">Endoplasmic reticulum</keyword>
<comment type="subcellular location">
    <subcellularLocation>
        <location evidence="2">Endoplasmic reticulum</location>
    </subcellularLocation>
    <subcellularLocation>
        <location evidence="3">Membrane</location>
    </subcellularLocation>
    <subcellularLocation>
        <location evidence="1">Mitochondrion</location>
    </subcellularLocation>
</comment>
<dbReference type="GO" id="GO:0005783">
    <property type="term" value="C:endoplasmic reticulum"/>
    <property type="evidence" value="ECO:0007669"/>
    <property type="project" value="UniProtKB-SubCell"/>
</dbReference>
<evidence type="ECO:0000256" key="1">
    <source>
        <dbReference type="ARBA" id="ARBA00004173"/>
    </source>
</evidence>
<keyword evidence="5" id="KW-0496">Mitochondrion</keyword>
<name>A0A6A6QQR1_9PEZI</name>
<evidence type="ECO:0000256" key="5">
    <source>
        <dbReference type="ARBA" id="ARBA00023128"/>
    </source>
</evidence>
<evidence type="ECO:0000313" key="9">
    <source>
        <dbReference type="Proteomes" id="UP000799750"/>
    </source>
</evidence>
<reference evidence="8" key="1">
    <citation type="journal article" date="2020" name="Stud. Mycol.">
        <title>101 Dothideomycetes genomes: a test case for predicting lifestyles and emergence of pathogens.</title>
        <authorList>
            <person name="Haridas S."/>
            <person name="Albert R."/>
            <person name="Binder M."/>
            <person name="Bloem J."/>
            <person name="Labutti K."/>
            <person name="Salamov A."/>
            <person name="Andreopoulos B."/>
            <person name="Baker S."/>
            <person name="Barry K."/>
            <person name="Bills G."/>
            <person name="Bluhm B."/>
            <person name="Cannon C."/>
            <person name="Castanera R."/>
            <person name="Culley D."/>
            <person name="Daum C."/>
            <person name="Ezra D."/>
            <person name="Gonzalez J."/>
            <person name="Henrissat B."/>
            <person name="Kuo A."/>
            <person name="Liang C."/>
            <person name="Lipzen A."/>
            <person name="Lutzoni F."/>
            <person name="Magnuson J."/>
            <person name="Mondo S."/>
            <person name="Nolan M."/>
            <person name="Ohm R."/>
            <person name="Pangilinan J."/>
            <person name="Park H.-J."/>
            <person name="Ramirez L."/>
            <person name="Alfaro M."/>
            <person name="Sun H."/>
            <person name="Tritt A."/>
            <person name="Yoshinaga Y."/>
            <person name="Zwiers L.-H."/>
            <person name="Turgeon B."/>
            <person name="Goodwin S."/>
            <person name="Spatafora J."/>
            <person name="Crous P."/>
            <person name="Grigoriev I."/>
        </authorList>
    </citation>
    <scope>NUCLEOTIDE SEQUENCE</scope>
    <source>
        <strain evidence="8">CBS 269.34</strain>
    </source>
</reference>
<sequence length="301" mass="33505">IVFVHGLTGNRRSTWTYRPGVSGEECFWPRDILPKDIPEARIMTWGYDADVLGKGFFQTVSGNNSHQHAKGLCADLERFLIAPNGTILRPIVFVCHSLGGLSCKEALMHSQDAQRFNQISASTCGILFMGTPHRGAPSAGMAGILVNLASTVKDGNPKILDDLKEQGIHLEDIRKRFELYLAYREQQTSDSIQVACCYEEKKYALLNKKIVPDTSAILDRYPTIGILADHSGMTKYEGRNDNNYQKVLHELKKWVKDSAVKPRTESSSVTHQGHNKEGATAFYGSQSFSGKTNIGKDYLKH</sequence>
<dbReference type="Proteomes" id="UP000799750">
    <property type="component" value="Unassembled WGS sequence"/>
</dbReference>
<dbReference type="OrthoDB" id="427518at2759"/>
<dbReference type="InterPro" id="IPR029058">
    <property type="entry name" value="AB_hydrolase_fold"/>
</dbReference>
<evidence type="ECO:0000313" key="8">
    <source>
        <dbReference type="EMBL" id="KAF2494496.1"/>
    </source>
</evidence>
<dbReference type="SUPFAM" id="SSF53474">
    <property type="entry name" value="alpha/beta-Hydrolases"/>
    <property type="match status" value="1"/>
</dbReference>